<keyword evidence="11" id="KW-1133">Transmembrane helix</keyword>
<evidence type="ECO:0000256" key="6">
    <source>
        <dbReference type="ARBA" id="ARBA00022960"/>
    </source>
</evidence>
<dbReference type="GO" id="GO:0005576">
    <property type="term" value="C:extracellular region"/>
    <property type="evidence" value="ECO:0007669"/>
    <property type="project" value="TreeGrafter"/>
</dbReference>
<dbReference type="UniPathway" id="UPA00219"/>
<keyword evidence="6 9" id="KW-0133">Cell shape</keyword>
<accession>A0A433X199</accession>
<keyword evidence="5" id="KW-0378">Hydrolase</keyword>
<comment type="caution">
    <text evidence="13">The sequence shown here is derived from an EMBL/GenBank/DDBJ whole genome shotgun (WGS) entry which is preliminary data.</text>
</comment>
<dbReference type="InterPro" id="IPR050979">
    <property type="entry name" value="LD-transpeptidase"/>
</dbReference>
<keyword evidence="14" id="KW-1185">Reference proteome</keyword>
<dbReference type="InterPro" id="IPR005490">
    <property type="entry name" value="LD_TPept_cat_dom"/>
</dbReference>
<dbReference type="GO" id="GO:0016757">
    <property type="term" value="F:glycosyltransferase activity"/>
    <property type="evidence" value="ECO:0007669"/>
    <property type="project" value="UniProtKB-KW"/>
</dbReference>
<protein>
    <submittedName>
        <fullName evidence="13">L,D-transpeptidase</fullName>
    </submittedName>
</protein>
<keyword evidence="11" id="KW-0812">Transmembrane</keyword>
<evidence type="ECO:0000256" key="4">
    <source>
        <dbReference type="ARBA" id="ARBA00022679"/>
    </source>
</evidence>
<gene>
    <name evidence="13" type="ORF">EJP77_19015</name>
</gene>
<dbReference type="OrthoDB" id="9787225at2"/>
<keyword evidence="7 9" id="KW-0573">Peptidoglycan synthesis</keyword>
<evidence type="ECO:0000256" key="3">
    <source>
        <dbReference type="ARBA" id="ARBA00022676"/>
    </source>
</evidence>
<reference evidence="13 14" key="1">
    <citation type="submission" date="2018-12" db="EMBL/GenBank/DDBJ databases">
        <authorList>
            <person name="Sun L."/>
            <person name="Chen Z."/>
        </authorList>
    </citation>
    <scope>NUCLEOTIDE SEQUENCE [LARGE SCALE GENOMIC DNA]</scope>
    <source>
        <strain evidence="13 14">3-5-3</strain>
    </source>
</reference>
<evidence type="ECO:0000313" key="13">
    <source>
        <dbReference type="EMBL" id="RUT27926.1"/>
    </source>
</evidence>
<dbReference type="AlphaFoldDB" id="A0A433X199"/>
<dbReference type="Gene3D" id="1.25.40.10">
    <property type="entry name" value="Tetratricopeptide repeat domain"/>
    <property type="match status" value="1"/>
</dbReference>
<proteinExistence type="inferred from homology"/>
<dbReference type="Gene3D" id="2.40.440.10">
    <property type="entry name" value="L,D-transpeptidase catalytic domain-like"/>
    <property type="match status" value="1"/>
</dbReference>
<evidence type="ECO:0000256" key="10">
    <source>
        <dbReference type="SAM" id="MobiDB-lite"/>
    </source>
</evidence>
<dbReference type="CDD" id="cd16913">
    <property type="entry name" value="YkuD_like"/>
    <property type="match status" value="1"/>
</dbReference>
<dbReference type="Pfam" id="PF03734">
    <property type="entry name" value="YkuD"/>
    <property type="match status" value="1"/>
</dbReference>
<evidence type="ECO:0000256" key="9">
    <source>
        <dbReference type="PROSITE-ProRule" id="PRU01373"/>
    </source>
</evidence>
<name>A0A433X199_9BACL</name>
<evidence type="ECO:0000256" key="2">
    <source>
        <dbReference type="ARBA" id="ARBA00005992"/>
    </source>
</evidence>
<evidence type="ECO:0000313" key="14">
    <source>
        <dbReference type="Proteomes" id="UP000272464"/>
    </source>
</evidence>
<keyword evidence="4" id="KW-0808">Transferase</keyword>
<dbReference type="SUPFAM" id="SSF141523">
    <property type="entry name" value="L,D-transpeptidase catalytic domain-like"/>
    <property type="match status" value="1"/>
</dbReference>
<organism evidence="13 14">
    <name type="scientific">Paenibacillus zeisoli</name>
    <dbReference type="NCBI Taxonomy" id="2496267"/>
    <lineage>
        <taxon>Bacteria</taxon>
        <taxon>Bacillati</taxon>
        <taxon>Bacillota</taxon>
        <taxon>Bacilli</taxon>
        <taxon>Bacillales</taxon>
        <taxon>Paenibacillaceae</taxon>
        <taxon>Paenibacillus</taxon>
    </lineage>
</organism>
<feature type="active site" description="Nucleophile" evidence="9">
    <location>
        <position position="418"/>
    </location>
</feature>
<evidence type="ECO:0000256" key="11">
    <source>
        <dbReference type="SAM" id="Phobius"/>
    </source>
</evidence>
<dbReference type="RefSeq" id="WP_127200846.1">
    <property type="nucleotide sequence ID" value="NZ_RZNX01000013.1"/>
</dbReference>
<keyword evidence="8 9" id="KW-0961">Cell wall biogenesis/degradation</keyword>
<comment type="similarity">
    <text evidence="2">Belongs to the YkuD family.</text>
</comment>
<evidence type="ECO:0000256" key="5">
    <source>
        <dbReference type="ARBA" id="ARBA00022801"/>
    </source>
</evidence>
<dbReference type="InterPro" id="IPR011990">
    <property type="entry name" value="TPR-like_helical_dom_sf"/>
</dbReference>
<comment type="pathway">
    <text evidence="1 9">Cell wall biogenesis; peptidoglycan biosynthesis.</text>
</comment>
<evidence type="ECO:0000256" key="1">
    <source>
        <dbReference type="ARBA" id="ARBA00004752"/>
    </source>
</evidence>
<dbReference type="GO" id="GO:0008360">
    <property type="term" value="P:regulation of cell shape"/>
    <property type="evidence" value="ECO:0007669"/>
    <property type="project" value="UniProtKB-UniRule"/>
</dbReference>
<dbReference type="InterPro" id="IPR038063">
    <property type="entry name" value="Transpep_catalytic_dom"/>
</dbReference>
<feature type="domain" description="L,D-TPase catalytic" evidence="12">
    <location>
        <begin position="333"/>
        <end position="442"/>
    </location>
</feature>
<dbReference type="Proteomes" id="UP000272464">
    <property type="component" value="Unassembled WGS sequence"/>
</dbReference>
<dbReference type="PANTHER" id="PTHR30582:SF24">
    <property type="entry name" value="L,D-TRANSPEPTIDASE ERFK_SRFK-RELATED"/>
    <property type="match status" value="1"/>
</dbReference>
<dbReference type="PANTHER" id="PTHR30582">
    <property type="entry name" value="L,D-TRANSPEPTIDASE"/>
    <property type="match status" value="1"/>
</dbReference>
<keyword evidence="3" id="KW-0328">Glycosyltransferase</keyword>
<dbReference type="GO" id="GO:0018104">
    <property type="term" value="P:peptidoglycan-protein cross-linking"/>
    <property type="evidence" value="ECO:0007669"/>
    <property type="project" value="TreeGrafter"/>
</dbReference>
<dbReference type="GO" id="GO:0071555">
    <property type="term" value="P:cell wall organization"/>
    <property type="evidence" value="ECO:0007669"/>
    <property type="project" value="UniProtKB-UniRule"/>
</dbReference>
<dbReference type="GO" id="GO:0071972">
    <property type="term" value="F:peptidoglycan L,D-transpeptidase activity"/>
    <property type="evidence" value="ECO:0007669"/>
    <property type="project" value="TreeGrafter"/>
</dbReference>
<feature type="region of interest" description="Disordered" evidence="10">
    <location>
        <begin position="300"/>
        <end position="320"/>
    </location>
</feature>
<dbReference type="EMBL" id="RZNX01000013">
    <property type="protein sequence ID" value="RUT27926.1"/>
    <property type="molecule type" value="Genomic_DNA"/>
</dbReference>
<feature type="active site" description="Proton donor/acceptor" evidence="9">
    <location>
        <position position="402"/>
    </location>
</feature>
<sequence>MSPSYLKKYVQMHPDNKMAWYLLGKEYERGGQTGKANYCFNKAGQIYEAFESSKVPAEVWKEYEARLMEASAQKEKRGRRRRRRRLLVTLMFLLLLFIPSMDDTDVHTDAVSSDYDPSVEDLYTLSEVSVNDVTPAGRQEASLTFTASSLRDASRRGAAIDELLSSSKPKARLTAVLGMEQKGRWLLWKRNMPVMFTVERDAASGRSAVQAFDAKSCDCKPPDAGPLQKKARQWTKEQEAYAVVSSAIGHFTNKNRQLPKGLSELIQPYPNNWIAGTSPELEQAFKQALQLAKQEIDAQKSYRPSGAASGGSANPSQSKAAAAGPVPFLVQPLEILVDKSSHELALVSGNVVVRSYTVGLGGDRTPEGTFMITEKVINPNGKSNGEFGSRGMQLSDTNYAIHGTNEPDSVGKDESKGCIRMSKADVEELFDLAPAGTKVTIGKGIAPELAGRTEERFVVPVRQNQTNPRKTYHWLN</sequence>
<dbReference type="PROSITE" id="PS52029">
    <property type="entry name" value="LD_TPASE"/>
    <property type="match status" value="1"/>
</dbReference>
<evidence type="ECO:0000256" key="8">
    <source>
        <dbReference type="ARBA" id="ARBA00023316"/>
    </source>
</evidence>
<dbReference type="SUPFAM" id="SSF48452">
    <property type="entry name" value="TPR-like"/>
    <property type="match status" value="1"/>
</dbReference>
<keyword evidence="11" id="KW-0472">Membrane</keyword>
<evidence type="ECO:0000259" key="12">
    <source>
        <dbReference type="PROSITE" id="PS52029"/>
    </source>
</evidence>
<evidence type="ECO:0000256" key="7">
    <source>
        <dbReference type="ARBA" id="ARBA00022984"/>
    </source>
</evidence>
<feature type="transmembrane region" description="Helical" evidence="11">
    <location>
        <begin position="84"/>
        <end position="101"/>
    </location>
</feature>